<dbReference type="Pfam" id="PF01381">
    <property type="entry name" value="HTH_3"/>
    <property type="match status" value="1"/>
</dbReference>
<dbReference type="SUPFAM" id="SSF47413">
    <property type="entry name" value="lambda repressor-like DNA-binding domains"/>
    <property type="match status" value="1"/>
</dbReference>
<dbReference type="Proteomes" id="UP000681343">
    <property type="component" value="Chromosome"/>
</dbReference>
<keyword evidence="3" id="KW-1185">Reference proteome</keyword>
<dbReference type="CDD" id="cd00093">
    <property type="entry name" value="HTH_XRE"/>
    <property type="match status" value="1"/>
</dbReference>
<dbReference type="InterPro" id="IPR001387">
    <property type="entry name" value="Cro/C1-type_HTH"/>
</dbReference>
<organism evidence="2 3">
    <name type="scientific">Vescimonas fastidiosa</name>
    <dbReference type="NCBI Taxonomy" id="2714353"/>
    <lineage>
        <taxon>Bacteria</taxon>
        <taxon>Bacillati</taxon>
        <taxon>Bacillota</taxon>
        <taxon>Clostridia</taxon>
        <taxon>Eubacteriales</taxon>
        <taxon>Oscillospiraceae</taxon>
        <taxon>Vescimonas</taxon>
    </lineage>
</organism>
<proteinExistence type="predicted"/>
<reference evidence="2" key="1">
    <citation type="submission" date="2020-09" db="EMBL/GenBank/DDBJ databases">
        <title>New species isolated from human feces.</title>
        <authorList>
            <person name="Kitahara M."/>
            <person name="Shigeno Y."/>
            <person name="Shime M."/>
            <person name="Matsumoto Y."/>
            <person name="Nakamura S."/>
            <person name="Motooka D."/>
            <person name="Fukuoka S."/>
            <person name="Nishikawa H."/>
            <person name="Benno Y."/>
        </authorList>
    </citation>
    <scope>NUCLEOTIDE SEQUENCE</scope>
    <source>
        <strain evidence="2">MM35</strain>
    </source>
</reference>
<evidence type="ECO:0000313" key="2">
    <source>
        <dbReference type="EMBL" id="BCK78287.1"/>
    </source>
</evidence>
<name>A0A810PW31_9FIRM</name>
<evidence type="ECO:0000259" key="1">
    <source>
        <dbReference type="PROSITE" id="PS50943"/>
    </source>
</evidence>
<dbReference type="SMART" id="SM00530">
    <property type="entry name" value="HTH_XRE"/>
    <property type="match status" value="1"/>
</dbReference>
<gene>
    <name evidence="2" type="ORF">MM35RIKEN_04790</name>
</gene>
<feature type="domain" description="HTH cro/C1-type" evidence="1">
    <location>
        <begin position="153"/>
        <end position="210"/>
    </location>
</feature>
<evidence type="ECO:0000313" key="3">
    <source>
        <dbReference type="Proteomes" id="UP000681343"/>
    </source>
</evidence>
<dbReference type="EMBL" id="AP023415">
    <property type="protein sequence ID" value="BCK78287.1"/>
    <property type="molecule type" value="Genomic_DNA"/>
</dbReference>
<dbReference type="GO" id="GO:0003677">
    <property type="term" value="F:DNA binding"/>
    <property type="evidence" value="ECO:0007669"/>
    <property type="project" value="InterPro"/>
</dbReference>
<sequence>MNAYNELYLDDAMANLGDMVEYAVCTLGYAPDDFFGWFISSGIASKFENGNPKYVAGMSGVELADAVLAAVNMQSERHHQPHLSSKGREYWAGWILAYYQWETNRRFSDMVEYGLTLSVVMSLYILHEADVSKFVESADEIIQRNKGSRKSKLQLTRKARGLTQQQLSEASGVSLRMIQLYEQKQYELAKAQAGIVLDLAKVLGCDAADLIQG</sequence>
<dbReference type="PROSITE" id="PS50943">
    <property type="entry name" value="HTH_CROC1"/>
    <property type="match status" value="1"/>
</dbReference>
<dbReference type="InterPro" id="IPR010982">
    <property type="entry name" value="Lambda_DNA-bd_dom_sf"/>
</dbReference>
<dbReference type="KEGG" id="vfa:MM35RIKEN_04790"/>
<accession>A0A810PW31</accession>
<protein>
    <submittedName>
        <fullName evidence="2">Transcriptional regulator</fullName>
    </submittedName>
</protein>
<dbReference type="AlphaFoldDB" id="A0A810PW31"/>
<dbReference type="Gene3D" id="1.10.260.40">
    <property type="entry name" value="lambda repressor-like DNA-binding domains"/>
    <property type="match status" value="1"/>
</dbReference>